<evidence type="ECO:0000256" key="2">
    <source>
        <dbReference type="SAM" id="MobiDB-lite"/>
    </source>
</evidence>
<dbReference type="GO" id="GO:0097255">
    <property type="term" value="C:R2TP complex"/>
    <property type="evidence" value="ECO:0007669"/>
    <property type="project" value="TreeGrafter"/>
</dbReference>
<sequence length="382" mass="41136">MASTPKLPIDLIPTPGFCIKSTVVNPATLQPPTKQDAENLLEPVGPLVVPAGRKVFINICYDKNVPPPPSADEQTIKRAMTLEGQDKESTYYVPVVVSHPREEKDKAGNPSLVFDCVYNSTVKSRALRDSDFKIFLVELALQRIEAQTALTLSRQIGTPNISAKGKLEPRRVWVPAWLATGQYAPGKDTNKTRAEKPLIQEIGASGNTVREGDAGAGQALPKLKGILKHGGANKALGGGTNVADGTLTPTPQSATRTSVRPTWTWKKSDGDRLTITVDVSKKIPHDIIKNATLDVEPRRLLLTIPGSAFSSPLELDINLNKSDAEIVASMPGVSAAGVHGASDNEQMKEPNTTLLLKRQRDFDVDAASAEWRVAEGSLVIHV</sequence>
<proteinExistence type="inferred from homology"/>
<dbReference type="GO" id="GO:1990904">
    <property type="term" value="C:ribonucleoprotein complex"/>
    <property type="evidence" value="ECO:0007669"/>
    <property type="project" value="TreeGrafter"/>
</dbReference>
<organism evidence="4 5">
    <name type="scientific">Leucocoprinus birnbaumii</name>
    <dbReference type="NCBI Taxonomy" id="56174"/>
    <lineage>
        <taxon>Eukaryota</taxon>
        <taxon>Fungi</taxon>
        <taxon>Dikarya</taxon>
        <taxon>Basidiomycota</taxon>
        <taxon>Agaricomycotina</taxon>
        <taxon>Agaricomycetes</taxon>
        <taxon>Agaricomycetidae</taxon>
        <taxon>Agaricales</taxon>
        <taxon>Agaricineae</taxon>
        <taxon>Agaricaceae</taxon>
        <taxon>Leucocoprinus</taxon>
    </lineage>
</organism>
<dbReference type="InterPro" id="IPR050734">
    <property type="entry name" value="PIH1/Kintoun_subfamily"/>
</dbReference>
<name>A0AAD5VQG4_9AGAR</name>
<feature type="domain" description="PIH1 N-terminal" evidence="3">
    <location>
        <begin position="51"/>
        <end position="172"/>
    </location>
</feature>
<dbReference type="Proteomes" id="UP001213000">
    <property type="component" value="Unassembled WGS sequence"/>
</dbReference>
<keyword evidence="5" id="KW-1185">Reference proteome</keyword>
<evidence type="ECO:0000256" key="1">
    <source>
        <dbReference type="ARBA" id="ARBA00008511"/>
    </source>
</evidence>
<reference evidence="4" key="1">
    <citation type="submission" date="2022-07" db="EMBL/GenBank/DDBJ databases">
        <title>Genome Sequence of Leucocoprinus birnbaumii.</title>
        <authorList>
            <person name="Buettner E."/>
        </authorList>
    </citation>
    <scope>NUCLEOTIDE SEQUENCE</scope>
    <source>
        <strain evidence="4">VT141</strain>
    </source>
</reference>
<dbReference type="GO" id="GO:0005737">
    <property type="term" value="C:cytoplasm"/>
    <property type="evidence" value="ECO:0007669"/>
    <property type="project" value="TreeGrafter"/>
</dbReference>
<comment type="similarity">
    <text evidence="1">Belongs to the PIH1 family.</text>
</comment>
<comment type="caution">
    <text evidence="4">The sequence shown here is derived from an EMBL/GenBank/DDBJ whole genome shotgun (WGS) entry which is preliminary data.</text>
</comment>
<dbReference type="Pfam" id="PF08190">
    <property type="entry name" value="PIH1"/>
    <property type="match status" value="1"/>
</dbReference>
<gene>
    <name evidence="4" type="ORF">NP233_g6825</name>
</gene>
<dbReference type="GO" id="GO:0006364">
    <property type="term" value="P:rRNA processing"/>
    <property type="evidence" value="ECO:0007669"/>
    <property type="project" value="TreeGrafter"/>
</dbReference>
<dbReference type="PANTHER" id="PTHR22997:SF0">
    <property type="entry name" value="PIH1 DOMAIN-CONTAINING PROTEIN 1"/>
    <property type="match status" value="1"/>
</dbReference>
<protein>
    <recommendedName>
        <fullName evidence="3">PIH1 N-terminal domain-containing protein</fullName>
    </recommendedName>
</protein>
<evidence type="ECO:0000313" key="5">
    <source>
        <dbReference type="Proteomes" id="UP001213000"/>
    </source>
</evidence>
<dbReference type="InterPro" id="IPR012981">
    <property type="entry name" value="PIH1_N"/>
</dbReference>
<feature type="compositionally biased region" description="Polar residues" evidence="2">
    <location>
        <begin position="247"/>
        <end position="260"/>
    </location>
</feature>
<accession>A0AAD5VQG4</accession>
<dbReference type="EMBL" id="JANIEX010000465">
    <property type="protein sequence ID" value="KAJ3566724.1"/>
    <property type="molecule type" value="Genomic_DNA"/>
</dbReference>
<evidence type="ECO:0000313" key="4">
    <source>
        <dbReference type="EMBL" id="KAJ3566724.1"/>
    </source>
</evidence>
<dbReference type="PANTHER" id="PTHR22997">
    <property type="entry name" value="PIH1 DOMAIN-CONTAINING PROTEIN 1"/>
    <property type="match status" value="1"/>
</dbReference>
<dbReference type="GO" id="GO:0000492">
    <property type="term" value="P:box C/D snoRNP assembly"/>
    <property type="evidence" value="ECO:0007669"/>
    <property type="project" value="TreeGrafter"/>
</dbReference>
<dbReference type="AlphaFoldDB" id="A0AAD5VQG4"/>
<feature type="region of interest" description="Disordered" evidence="2">
    <location>
        <begin position="237"/>
        <end position="260"/>
    </location>
</feature>
<evidence type="ECO:0000259" key="3">
    <source>
        <dbReference type="Pfam" id="PF08190"/>
    </source>
</evidence>